<keyword evidence="3" id="KW-1003">Cell membrane</keyword>
<evidence type="ECO:0000259" key="11">
    <source>
        <dbReference type="Pfam" id="PF12019"/>
    </source>
</evidence>
<evidence type="ECO:0000256" key="8">
    <source>
        <dbReference type="ARBA" id="ARBA00023136"/>
    </source>
</evidence>
<dbReference type="AlphaFoldDB" id="A0A851I0B9"/>
<keyword evidence="5" id="KW-0997">Cell inner membrane</keyword>
<evidence type="ECO:0000256" key="10">
    <source>
        <dbReference type="ARBA" id="ARBA00030775"/>
    </source>
</evidence>
<dbReference type="Pfam" id="PF12019">
    <property type="entry name" value="GspH"/>
    <property type="match status" value="1"/>
</dbReference>
<keyword evidence="7" id="KW-1133">Transmembrane helix</keyword>
<evidence type="ECO:0000256" key="4">
    <source>
        <dbReference type="ARBA" id="ARBA00022481"/>
    </source>
</evidence>
<accession>A0A851I0B9</accession>
<keyword evidence="8" id="KW-0472">Membrane</keyword>
<comment type="similarity">
    <text evidence="9">Belongs to the GSP H family.</text>
</comment>
<evidence type="ECO:0000313" key="12">
    <source>
        <dbReference type="EMBL" id="NWN92932.1"/>
    </source>
</evidence>
<reference evidence="12 13" key="1">
    <citation type="submission" date="2020-03" db="EMBL/GenBank/DDBJ databases">
        <title>Metagenomic, metatranscriptomic, and metabolomic analyses revealed the key microbes and metabolic features during the fermentation of ganjang, Korean traditional soy sauce.</title>
        <authorList>
            <person name="Chun B.H."/>
            <person name="Jeon C.O."/>
        </authorList>
    </citation>
    <scope>NUCLEOTIDE SEQUENCE [LARGE SCALE GENOMIC DNA]</scope>
    <source>
        <strain evidence="12 13">KG14</strain>
    </source>
</reference>
<evidence type="ECO:0000256" key="1">
    <source>
        <dbReference type="ARBA" id="ARBA00004377"/>
    </source>
</evidence>
<dbReference type="GO" id="GO:0005886">
    <property type="term" value="C:plasma membrane"/>
    <property type="evidence" value="ECO:0007669"/>
    <property type="project" value="UniProtKB-SubCell"/>
</dbReference>
<dbReference type="GO" id="GO:0015627">
    <property type="term" value="C:type II protein secretion system complex"/>
    <property type="evidence" value="ECO:0007669"/>
    <property type="project" value="InterPro"/>
</dbReference>
<comment type="caution">
    <text evidence="12">The sequence shown here is derived from an EMBL/GenBank/DDBJ whole genome shotgun (WGS) entry which is preliminary data.</text>
</comment>
<evidence type="ECO:0000256" key="9">
    <source>
        <dbReference type="ARBA" id="ARBA00025772"/>
    </source>
</evidence>
<evidence type="ECO:0000256" key="7">
    <source>
        <dbReference type="ARBA" id="ARBA00022989"/>
    </source>
</evidence>
<dbReference type="Proteomes" id="UP000536442">
    <property type="component" value="Unassembled WGS sequence"/>
</dbReference>
<dbReference type="InterPro" id="IPR045584">
    <property type="entry name" value="Pilin-like"/>
</dbReference>
<name>A0A851I0B9_9GAMM</name>
<gene>
    <name evidence="12" type="ORF">HLV39_15675</name>
</gene>
<sequence>MRNTPLQVRGVTLIELLLVLAIMAISLGFAVPGANQLYQSNSKSKLVNTYFGAFALTRSHAANTKKVAAICPLGKDNACIDDWNRPVSIFPDADRNGKPDNGEIWRVISKGSDRFQVHSRTAGSGSFHFSPDGIIHGAPGSLVICPEDTSTGHMTYIAVSRGGRARQVRDVNGDGKIRLSWGGKVTCP</sequence>
<dbReference type="GO" id="GO:0015628">
    <property type="term" value="P:protein secretion by the type II secretion system"/>
    <property type="evidence" value="ECO:0007669"/>
    <property type="project" value="InterPro"/>
</dbReference>
<proteinExistence type="inferred from homology"/>
<dbReference type="PROSITE" id="PS00409">
    <property type="entry name" value="PROKAR_NTER_METHYL"/>
    <property type="match status" value="1"/>
</dbReference>
<dbReference type="SUPFAM" id="SSF54523">
    <property type="entry name" value="Pili subunits"/>
    <property type="match status" value="1"/>
</dbReference>
<evidence type="ECO:0000256" key="6">
    <source>
        <dbReference type="ARBA" id="ARBA00022692"/>
    </source>
</evidence>
<dbReference type="Gene3D" id="3.55.40.10">
    <property type="entry name" value="minor pseudopilin epsh domain"/>
    <property type="match status" value="1"/>
</dbReference>
<dbReference type="EMBL" id="JABEVQ010000011">
    <property type="protein sequence ID" value="NWN92932.1"/>
    <property type="molecule type" value="Genomic_DNA"/>
</dbReference>
<evidence type="ECO:0000256" key="2">
    <source>
        <dbReference type="ARBA" id="ARBA00021549"/>
    </source>
</evidence>
<feature type="domain" description="General secretion pathway GspH" evidence="11">
    <location>
        <begin position="48"/>
        <end position="163"/>
    </location>
</feature>
<keyword evidence="13" id="KW-1185">Reference proteome</keyword>
<evidence type="ECO:0000313" key="13">
    <source>
        <dbReference type="Proteomes" id="UP000536442"/>
    </source>
</evidence>
<keyword evidence="4" id="KW-0488">Methylation</keyword>
<comment type="subcellular location">
    <subcellularLocation>
        <location evidence="1">Cell inner membrane</location>
        <topology evidence="1">Single-pass membrane protein</topology>
    </subcellularLocation>
</comment>
<dbReference type="InterPro" id="IPR022346">
    <property type="entry name" value="T2SS_GspH"/>
</dbReference>
<evidence type="ECO:0000256" key="5">
    <source>
        <dbReference type="ARBA" id="ARBA00022519"/>
    </source>
</evidence>
<dbReference type="InterPro" id="IPR012902">
    <property type="entry name" value="N_methyl_site"/>
</dbReference>
<dbReference type="NCBIfam" id="TIGR02532">
    <property type="entry name" value="IV_pilin_GFxxxE"/>
    <property type="match status" value="1"/>
</dbReference>
<organism evidence="12 13">
    <name type="scientific">Marinobacter adhaerens</name>
    <dbReference type="NCBI Taxonomy" id="1033846"/>
    <lineage>
        <taxon>Bacteria</taxon>
        <taxon>Pseudomonadati</taxon>
        <taxon>Pseudomonadota</taxon>
        <taxon>Gammaproteobacteria</taxon>
        <taxon>Pseudomonadales</taxon>
        <taxon>Marinobacteraceae</taxon>
        <taxon>Marinobacter</taxon>
    </lineage>
</organism>
<keyword evidence="6" id="KW-0812">Transmembrane</keyword>
<evidence type="ECO:0000256" key="3">
    <source>
        <dbReference type="ARBA" id="ARBA00022475"/>
    </source>
</evidence>
<dbReference type="Pfam" id="PF07963">
    <property type="entry name" value="N_methyl"/>
    <property type="match status" value="1"/>
</dbReference>
<protein>
    <recommendedName>
        <fullName evidence="2">Type II secretion system protein H</fullName>
    </recommendedName>
    <alternativeName>
        <fullName evidence="10">General secretion pathway protein H</fullName>
    </alternativeName>
</protein>